<reference evidence="2 3" key="1">
    <citation type="submission" date="2019-05" db="EMBL/GenBank/DDBJ databases">
        <title>Emergence of the Ug99 lineage of the wheat stem rust pathogen through somatic hybridization.</title>
        <authorList>
            <person name="Li F."/>
            <person name="Upadhyaya N.M."/>
            <person name="Sperschneider J."/>
            <person name="Matny O."/>
            <person name="Nguyen-Phuc H."/>
            <person name="Mago R."/>
            <person name="Raley C."/>
            <person name="Miller M.E."/>
            <person name="Silverstein K.A.T."/>
            <person name="Henningsen E."/>
            <person name="Hirsch C.D."/>
            <person name="Visser B."/>
            <person name="Pretorius Z.A."/>
            <person name="Steffenson B.J."/>
            <person name="Schwessinger B."/>
            <person name="Dodds P.N."/>
            <person name="Figueroa M."/>
        </authorList>
    </citation>
    <scope>NUCLEOTIDE SEQUENCE [LARGE SCALE GENOMIC DNA]</scope>
    <source>
        <strain evidence="2">21-0</strain>
    </source>
</reference>
<keyword evidence="3" id="KW-1185">Reference proteome</keyword>
<dbReference type="AlphaFoldDB" id="A0A5B0MB00"/>
<dbReference type="EMBL" id="VSWC01000158">
    <property type="protein sequence ID" value="KAA1073363.1"/>
    <property type="molecule type" value="Genomic_DNA"/>
</dbReference>
<feature type="region of interest" description="Disordered" evidence="1">
    <location>
        <begin position="32"/>
        <end position="76"/>
    </location>
</feature>
<sequence>MSPVPWSSGLKFAVYTWKLAAKATSRQHLRVSQSQRACTASPSNARIPPSEARASREWRSTPAKATRPSEARDFDKPTAQLGLGWRGIICRDPKVGPTRAEADDGCVSGFSSVSCYGHAHHMSQREAHITSWADSGIRHLPLLALPLFWAGSDK</sequence>
<gene>
    <name evidence="2" type="ORF">PGT21_009933</name>
</gene>
<evidence type="ECO:0000313" key="3">
    <source>
        <dbReference type="Proteomes" id="UP000324748"/>
    </source>
</evidence>
<evidence type="ECO:0000313" key="2">
    <source>
        <dbReference type="EMBL" id="KAA1073363.1"/>
    </source>
</evidence>
<dbReference type="OrthoDB" id="10431230at2759"/>
<name>A0A5B0MB00_PUCGR</name>
<comment type="caution">
    <text evidence="2">The sequence shown here is derived from an EMBL/GenBank/DDBJ whole genome shotgun (WGS) entry which is preliminary data.</text>
</comment>
<proteinExistence type="predicted"/>
<feature type="compositionally biased region" description="Basic and acidic residues" evidence="1">
    <location>
        <begin position="67"/>
        <end position="76"/>
    </location>
</feature>
<protein>
    <submittedName>
        <fullName evidence="2">Uncharacterized protein</fullName>
    </submittedName>
</protein>
<dbReference type="Proteomes" id="UP000324748">
    <property type="component" value="Unassembled WGS sequence"/>
</dbReference>
<organism evidence="2 3">
    <name type="scientific">Puccinia graminis f. sp. tritici</name>
    <dbReference type="NCBI Taxonomy" id="56615"/>
    <lineage>
        <taxon>Eukaryota</taxon>
        <taxon>Fungi</taxon>
        <taxon>Dikarya</taxon>
        <taxon>Basidiomycota</taxon>
        <taxon>Pucciniomycotina</taxon>
        <taxon>Pucciniomycetes</taxon>
        <taxon>Pucciniales</taxon>
        <taxon>Pucciniaceae</taxon>
        <taxon>Puccinia</taxon>
    </lineage>
</organism>
<feature type="compositionally biased region" description="Polar residues" evidence="1">
    <location>
        <begin position="32"/>
        <end position="44"/>
    </location>
</feature>
<evidence type="ECO:0000256" key="1">
    <source>
        <dbReference type="SAM" id="MobiDB-lite"/>
    </source>
</evidence>
<accession>A0A5B0MB00</accession>